<dbReference type="Proteomes" id="UP000279307">
    <property type="component" value="Chromosome 7"/>
</dbReference>
<organism evidence="1 3">
    <name type="scientific">Ooceraea biroi</name>
    <name type="common">Clonal raider ant</name>
    <name type="synonym">Cerapachys biroi</name>
    <dbReference type="NCBI Taxonomy" id="2015173"/>
    <lineage>
        <taxon>Eukaryota</taxon>
        <taxon>Metazoa</taxon>
        <taxon>Ecdysozoa</taxon>
        <taxon>Arthropoda</taxon>
        <taxon>Hexapoda</taxon>
        <taxon>Insecta</taxon>
        <taxon>Pterygota</taxon>
        <taxon>Neoptera</taxon>
        <taxon>Endopterygota</taxon>
        <taxon>Hymenoptera</taxon>
        <taxon>Apocrita</taxon>
        <taxon>Aculeata</taxon>
        <taxon>Formicoidea</taxon>
        <taxon>Formicidae</taxon>
        <taxon>Dorylinae</taxon>
        <taxon>Ooceraea</taxon>
    </lineage>
</organism>
<protein>
    <submittedName>
        <fullName evidence="1">Uncharacterized protein</fullName>
    </submittedName>
</protein>
<dbReference type="EMBL" id="QOIP01000007">
    <property type="protein sequence ID" value="RLU20466.1"/>
    <property type="molecule type" value="Genomic_DNA"/>
</dbReference>
<evidence type="ECO:0000313" key="3">
    <source>
        <dbReference type="Proteomes" id="UP000053097"/>
    </source>
</evidence>
<reference evidence="2" key="3">
    <citation type="submission" date="2018-07" db="EMBL/GenBank/DDBJ databases">
        <authorList>
            <person name="Mckenzie S.K."/>
            <person name="Kronauer D.J.C."/>
        </authorList>
    </citation>
    <scope>NUCLEOTIDE SEQUENCE</scope>
    <source>
        <strain evidence="2">Clonal line C1</strain>
    </source>
</reference>
<dbReference type="EMBL" id="KK107152">
    <property type="protein sequence ID" value="EZA57062.1"/>
    <property type="molecule type" value="Genomic_DNA"/>
</dbReference>
<evidence type="ECO:0000313" key="4">
    <source>
        <dbReference type="Proteomes" id="UP000279307"/>
    </source>
</evidence>
<dbReference type="Proteomes" id="UP000053097">
    <property type="component" value="Unassembled WGS sequence"/>
</dbReference>
<keyword evidence="3" id="KW-1185">Reference proteome</keyword>
<evidence type="ECO:0000313" key="2">
    <source>
        <dbReference type="EMBL" id="RLU20466.1"/>
    </source>
</evidence>
<dbReference type="OMA" id="YHHERIL"/>
<dbReference type="OrthoDB" id="7690177at2759"/>
<reference evidence="1 3" key="1">
    <citation type="journal article" date="2014" name="Curr. Biol.">
        <title>The genome of the clonal raider ant Cerapachys biroi.</title>
        <authorList>
            <person name="Oxley P.R."/>
            <person name="Ji L."/>
            <person name="Fetter-Pruneda I."/>
            <person name="McKenzie S.K."/>
            <person name="Li C."/>
            <person name="Hu H."/>
            <person name="Zhang G."/>
            <person name="Kronauer D.J."/>
        </authorList>
    </citation>
    <scope>NUCLEOTIDE SEQUENCE [LARGE SCALE GENOMIC DNA]</scope>
</reference>
<reference evidence="2 4" key="2">
    <citation type="journal article" date="2018" name="Genome Res.">
        <title>The genomic architecture and molecular evolution of ant odorant receptors.</title>
        <authorList>
            <person name="McKenzie S.K."/>
            <person name="Kronauer D.J.C."/>
        </authorList>
    </citation>
    <scope>NUCLEOTIDE SEQUENCE [LARGE SCALE GENOMIC DNA]</scope>
    <source>
        <strain evidence="2">Clonal line C1</strain>
    </source>
</reference>
<name>A0A026WLX8_OOCBI</name>
<gene>
    <name evidence="2" type="ORF">DMN91_007076</name>
    <name evidence="1" type="ORF">X777_01668</name>
</gene>
<evidence type="ECO:0000313" key="1">
    <source>
        <dbReference type="EMBL" id="EZA57062.1"/>
    </source>
</evidence>
<accession>A0A026WLX8</accession>
<sequence>MVWVVKPMIADMYNMVTISQFSISSDSYYGYVPCFKREDQQESPSRHDSRLETVDSTQQCCFWRLQKEQLQEQRSLEQQEMRFCGHKRKFCDYLSRDHELAIPQVKKCRKETTAMFVSPRIQDMDWDCDSNTMSTNPTNIVNCSTLEQQPSSSTGCYQVAGNSSLISKQDHNHSDGDVLNRSNIEYEKLLFTTHGCSVYHHQRAQLLDNRMITEF</sequence>
<dbReference type="AlphaFoldDB" id="A0A026WLX8"/>
<proteinExistence type="predicted"/>